<organism evidence="1 2">
    <name type="scientific">Candidatus Entotheonella gemina</name>
    <dbReference type="NCBI Taxonomy" id="1429439"/>
    <lineage>
        <taxon>Bacteria</taxon>
        <taxon>Pseudomonadati</taxon>
        <taxon>Nitrospinota/Tectimicrobiota group</taxon>
        <taxon>Candidatus Tectimicrobiota</taxon>
        <taxon>Candidatus Entotheonellia</taxon>
        <taxon>Candidatus Entotheonellales</taxon>
        <taxon>Candidatus Entotheonellaceae</taxon>
        <taxon>Candidatus Entotheonella</taxon>
    </lineage>
</organism>
<dbReference type="AlphaFoldDB" id="W4LEF3"/>
<keyword evidence="2" id="KW-1185">Reference proteome</keyword>
<evidence type="ECO:0000313" key="1">
    <source>
        <dbReference type="EMBL" id="ETW96085.1"/>
    </source>
</evidence>
<sequence>MRQPTVMLIRRTMKPWLKSFIAMTASASGGLGAEPVWRPD</sequence>
<accession>W4LEF3</accession>
<dbReference type="EMBL" id="AZHX01002232">
    <property type="protein sequence ID" value="ETW96085.1"/>
    <property type="molecule type" value="Genomic_DNA"/>
</dbReference>
<dbReference type="HOGENOM" id="CLU_3286598_0_0_7"/>
<dbReference type="Proteomes" id="UP000019140">
    <property type="component" value="Unassembled WGS sequence"/>
</dbReference>
<reference evidence="1 2" key="1">
    <citation type="journal article" date="2014" name="Nature">
        <title>An environmental bacterial taxon with a large and distinct metabolic repertoire.</title>
        <authorList>
            <person name="Wilson M.C."/>
            <person name="Mori T."/>
            <person name="Ruckert C."/>
            <person name="Uria A.R."/>
            <person name="Helf M.J."/>
            <person name="Takada K."/>
            <person name="Gernert C."/>
            <person name="Steffens U.A."/>
            <person name="Heycke N."/>
            <person name="Schmitt S."/>
            <person name="Rinke C."/>
            <person name="Helfrich E.J."/>
            <person name="Brachmann A.O."/>
            <person name="Gurgui C."/>
            <person name="Wakimoto T."/>
            <person name="Kracht M."/>
            <person name="Crusemann M."/>
            <person name="Hentschel U."/>
            <person name="Abe I."/>
            <person name="Matsunaga S."/>
            <person name="Kalinowski J."/>
            <person name="Takeyama H."/>
            <person name="Piel J."/>
        </authorList>
    </citation>
    <scope>NUCLEOTIDE SEQUENCE [LARGE SCALE GENOMIC DNA]</scope>
    <source>
        <strain evidence="2">TSY2</strain>
    </source>
</reference>
<protein>
    <submittedName>
        <fullName evidence="1">Uncharacterized protein</fullName>
    </submittedName>
</protein>
<comment type="caution">
    <text evidence="1">The sequence shown here is derived from an EMBL/GenBank/DDBJ whole genome shotgun (WGS) entry which is preliminary data.</text>
</comment>
<name>W4LEF3_9BACT</name>
<gene>
    <name evidence="1" type="ORF">ETSY2_47060</name>
</gene>
<proteinExistence type="predicted"/>
<evidence type="ECO:0000313" key="2">
    <source>
        <dbReference type="Proteomes" id="UP000019140"/>
    </source>
</evidence>